<feature type="chain" id="PRO_5014059515" evidence="5">
    <location>
        <begin position="23"/>
        <end position="422"/>
    </location>
</feature>
<proteinExistence type="predicted"/>
<accession>A0A1D3SBZ5</accession>
<dbReference type="SUPFAM" id="SSF57196">
    <property type="entry name" value="EGF/Laminin"/>
    <property type="match status" value="2"/>
</dbReference>
<dbReference type="InterPro" id="IPR024731">
    <property type="entry name" value="NELL2-like_EGF"/>
</dbReference>
<keyword evidence="8" id="KW-0477">Merozoite</keyword>
<feature type="signal peptide" evidence="5">
    <location>
        <begin position="1"/>
        <end position="22"/>
    </location>
</feature>
<evidence type="ECO:0000313" key="7">
    <source>
        <dbReference type="EMBL" id="SCN26595.1"/>
    </source>
</evidence>
<evidence type="ECO:0000313" key="10">
    <source>
        <dbReference type="Proteomes" id="UP000220214"/>
    </source>
</evidence>
<evidence type="ECO:0000313" key="9">
    <source>
        <dbReference type="Proteomes" id="UP000219974"/>
    </source>
</evidence>
<keyword evidence="1" id="KW-0245">EGF-like domain</keyword>
<dbReference type="Gene3D" id="2.10.25.10">
    <property type="entry name" value="Laminin"/>
    <property type="match status" value="1"/>
</dbReference>
<dbReference type="EMBL" id="LT614637">
    <property type="protein sequence ID" value="SCN26595.1"/>
    <property type="molecule type" value="Genomic_DNA"/>
</dbReference>
<keyword evidence="4" id="KW-0812">Transmembrane</keyword>
<evidence type="ECO:0000313" key="8">
    <source>
        <dbReference type="EMBL" id="SCO60856.1"/>
    </source>
</evidence>
<evidence type="ECO:0000256" key="4">
    <source>
        <dbReference type="SAM" id="Phobius"/>
    </source>
</evidence>
<protein>
    <submittedName>
        <fullName evidence="8">Merozoite surface protein 8</fullName>
    </submittedName>
</protein>
<evidence type="ECO:0000256" key="2">
    <source>
        <dbReference type="ARBA" id="ARBA00023157"/>
    </source>
</evidence>
<keyword evidence="5" id="KW-0732">Signal</keyword>
<dbReference type="EMBL" id="LT608275">
    <property type="protein sequence ID" value="SCO60856.1"/>
    <property type="molecule type" value="Genomic_DNA"/>
</dbReference>
<dbReference type="Proteomes" id="UP000219974">
    <property type="component" value="Chromosome 11"/>
</dbReference>
<feature type="compositionally biased region" description="Basic residues" evidence="3">
    <location>
        <begin position="40"/>
        <end position="50"/>
    </location>
</feature>
<feature type="domain" description="NELL2-like EGF" evidence="6">
    <location>
        <begin position="350"/>
        <end position="385"/>
    </location>
</feature>
<gene>
    <name evidence="8" type="primary">MSP8</name>
    <name evidence="7" type="ORF">PBNK65E_000260100</name>
    <name evidence="8" type="ORF">PBSP11RLL_000259400</name>
</gene>
<name>A0A1D3SBZ5_PLABE</name>
<dbReference type="Proteomes" id="UP000220214">
    <property type="component" value="Chromosome 11"/>
</dbReference>
<keyword evidence="4" id="KW-1133">Transmembrane helix</keyword>
<feature type="region of interest" description="Disordered" evidence="3">
    <location>
        <begin position="34"/>
        <end position="59"/>
    </location>
</feature>
<evidence type="ECO:0000256" key="1">
    <source>
        <dbReference type="ARBA" id="ARBA00022536"/>
    </source>
</evidence>
<dbReference type="VEuPathDB" id="PlasmoDB:PBANKA_1102200"/>
<keyword evidence="4" id="KW-0472">Membrane</keyword>
<keyword evidence="2" id="KW-1015">Disulfide bond</keyword>
<feature type="transmembrane region" description="Helical" evidence="4">
    <location>
        <begin position="388"/>
        <end position="410"/>
    </location>
</feature>
<dbReference type="AlphaFoldDB" id="A0A1D3SBZ5"/>
<sequence>MKRSSQIIIFLLLSLVCKFSIGICKENGNGNINKSNNNRVIKKERKRKAKSNANKNEPENKEHEIINLYDDVQELLGNERMSMLDKYSILGIDDCSNESENNKIIGEYDLKAMKSVLLYKNRISKVSLENLYDVKTVFKRCFNKDDPELSKSYEHLQDQAAIEGTTIIDYLSNYILNVYVKMNDEFIKNDGFKLSKYIPELEIINYALYNGPKELENRIKSGLNEINNIIISESLTSIYSSVVSGLNINCKIKDDLITILNLSDGKYFKVDFSSQATMIVPGQYSHEHGNMKKISEYFIEKNRICKNEKCPINSNCYVIDNVETCRCIPGFSKNKESESLKCDIDESTSCENNNGGCDVNATCLLLEDKIMCECNNKYNGDGIYCSNAIYYGMNVFVFFLISIVCIYIIFNTVRIMNIKNIL</sequence>
<evidence type="ECO:0000256" key="3">
    <source>
        <dbReference type="SAM" id="MobiDB-lite"/>
    </source>
</evidence>
<evidence type="ECO:0000259" key="6">
    <source>
        <dbReference type="Pfam" id="PF12947"/>
    </source>
</evidence>
<organism evidence="8 9">
    <name type="scientific">Plasmodium berghei</name>
    <dbReference type="NCBI Taxonomy" id="5821"/>
    <lineage>
        <taxon>Eukaryota</taxon>
        <taxon>Sar</taxon>
        <taxon>Alveolata</taxon>
        <taxon>Apicomplexa</taxon>
        <taxon>Aconoidasida</taxon>
        <taxon>Haemosporida</taxon>
        <taxon>Plasmodiidae</taxon>
        <taxon>Plasmodium</taxon>
        <taxon>Plasmodium (Vinckeia)</taxon>
    </lineage>
</organism>
<dbReference type="Pfam" id="PF12947">
    <property type="entry name" value="EGF_3"/>
    <property type="match status" value="1"/>
</dbReference>
<evidence type="ECO:0000256" key="5">
    <source>
        <dbReference type="SAM" id="SignalP"/>
    </source>
</evidence>
<reference evidence="8 9" key="1">
    <citation type="submission" date="2016-08" db="EMBL/GenBank/DDBJ databases">
        <authorList>
            <consortium name="Pathogen Informatics"/>
        </authorList>
    </citation>
    <scope>NUCLEOTIDE SEQUENCE [LARGE SCALE GENOMIC DNA]</scope>
    <source>
        <strain evidence="7 10">NK65e</strain>
        <strain evidence="8 9">SP11 RLL</strain>
    </source>
</reference>